<dbReference type="InterPro" id="IPR009061">
    <property type="entry name" value="DNA-bd_dom_put_sf"/>
</dbReference>
<dbReference type="PROSITE" id="PS00552">
    <property type="entry name" value="HTH_MERR_1"/>
    <property type="match status" value="1"/>
</dbReference>
<organism evidence="6 7">
    <name type="scientific">Actinomadura sediminis</name>
    <dbReference type="NCBI Taxonomy" id="1038904"/>
    <lineage>
        <taxon>Bacteria</taxon>
        <taxon>Bacillati</taxon>
        <taxon>Actinomycetota</taxon>
        <taxon>Actinomycetes</taxon>
        <taxon>Streptosporangiales</taxon>
        <taxon>Thermomonosporaceae</taxon>
        <taxon>Actinomadura</taxon>
    </lineage>
</organism>
<dbReference type="PANTHER" id="PTHR30204:SF69">
    <property type="entry name" value="MERR-FAMILY TRANSCRIPTIONAL REGULATOR"/>
    <property type="match status" value="1"/>
</dbReference>
<dbReference type="CDD" id="cd01282">
    <property type="entry name" value="HTH_MerR-like_sg3"/>
    <property type="match status" value="1"/>
</dbReference>
<evidence type="ECO:0000259" key="5">
    <source>
        <dbReference type="PROSITE" id="PS50937"/>
    </source>
</evidence>
<dbReference type="Pfam" id="PF13411">
    <property type="entry name" value="MerR_1"/>
    <property type="match status" value="1"/>
</dbReference>
<keyword evidence="4" id="KW-0804">Transcription</keyword>
<keyword evidence="7" id="KW-1185">Reference proteome</keyword>
<dbReference type="SMART" id="SM00422">
    <property type="entry name" value="HTH_MERR"/>
    <property type="match status" value="1"/>
</dbReference>
<evidence type="ECO:0000256" key="3">
    <source>
        <dbReference type="ARBA" id="ARBA00023125"/>
    </source>
</evidence>
<gene>
    <name evidence="6" type="ORF">ACFQ11_04240</name>
</gene>
<evidence type="ECO:0000256" key="4">
    <source>
        <dbReference type="ARBA" id="ARBA00023163"/>
    </source>
</evidence>
<dbReference type="PANTHER" id="PTHR30204">
    <property type="entry name" value="REDOX-CYCLING DRUG-SENSING TRANSCRIPTIONAL ACTIVATOR SOXR"/>
    <property type="match status" value="1"/>
</dbReference>
<dbReference type="InterPro" id="IPR000551">
    <property type="entry name" value="MerR-type_HTH_dom"/>
</dbReference>
<protein>
    <submittedName>
        <fullName evidence="6">MerR family transcriptional regulator</fullName>
    </submittedName>
</protein>
<dbReference type="Gene3D" id="1.10.1660.10">
    <property type="match status" value="1"/>
</dbReference>
<dbReference type="PROSITE" id="PS50937">
    <property type="entry name" value="HTH_MERR_2"/>
    <property type="match status" value="1"/>
</dbReference>
<dbReference type="PRINTS" id="PR00040">
    <property type="entry name" value="HTHMERR"/>
</dbReference>
<dbReference type="RefSeq" id="WP_378296447.1">
    <property type="nucleotide sequence ID" value="NZ_JBHTJA010000004.1"/>
</dbReference>
<keyword evidence="3" id="KW-0238">DNA-binding</keyword>
<comment type="caution">
    <text evidence="6">The sequence shown here is derived from an EMBL/GenBank/DDBJ whole genome shotgun (WGS) entry which is preliminary data.</text>
</comment>
<feature type="domain" description="HTH merR-type" evidence="5">
    <location>
        <begin position="1"/>
        <end position="68"/>
    </location>
</feature>
<dbReference type="SUPFAM" id="SSF46955">
    <property type="entry name" value="Putative DNA-binding domain"/>
    <property type="match status" value="1"/>
</dbReference>
<evidence type="ECO:0000256" key="2">
    <source>
        <dbReference type="ARBA" id="ARBA00023015"/>
    </source>
</evidence>
<keyword evidence="1" id="KW-0678">Repressor</keyword>
<dbReference type="EMBL" id="JBHTJA010000004">
    <property type="protein sequence ID" value="MFD0899586.1"/>
    <property type="molecule type" value="Genomic_DNA"/>
</dbReference>
<dbReference type="Proteomes" id="UP001596972">
    <property type="component" value="Unassembled WGS sequence"/>
</dbReference>
<dbReference type="InterPro" id="IPR047057">
    <property type="entry name" value="MerR_fam"/>
</dbReference>
<evidence type="ECO:0000313" key="7">
    <source>
        <dbReference type="Proteomes" id="UP001596972"/>
    </source>
</evidence>
<sequence length="114" mass="13026">MRIGDLAAATGVSRRLLRYYEEQGLLRPRRLPNGYREYSALDVTAVRHIRRLLAAGLPTAVIVRFLHCVRDDMPVASCPEMVTDLRRERERIAGEITRLETSRHLLDALLDDAD</sequence>
<keyword evidence="2" id="KW-0805">Transcription regulation</keyword>
<evidence type="ECO:0000313" key="6">
    <source>
        <dbReference type="EMBL" id="MFD0899586.1"/>
    </source>
</evidence>
<accession>A0ABW3EIL2</accession>
<proteinExistence type="predicted"/>
<reference evidence="7" key="1">
    <citation type="journal article" date="2019" name="Int. J. Syst. Evol. Microbiol.">
        <title>The Global Catalogue of Microorganisms (GCM) 10K type strain sequencing project: providing services to taxonomists for standard genome sequencing and annotation.</title>
        <authorList>
            <consortium name="The Broad Institute Genomics Platform"/>
            <consortium name="The Broad Institute Genome Sequencing Center for Infectious Disease"/>
            <person name="Wu L."/>
            <person name="Ma J."/>
        </authorList>
    </citation>
    <scope>NUCLEOTIDE SEQUENCE [LARGE SCALE GENOMIC DNA]</scope>
    <source>
        <strain evidence="7">JCM 31202</strain>
    </source>
</reference>
<name>A0ABW3EIL2_9ACTN</name>
<evidence type="ECO:0000256" key="1">
    <source>
        <dbReference type="ARBA" id="ARBA00022491"/>
    </source>
</evidence>